<protein>
    <submittedName>
        <fullName evidence="1">Uncharacterized protein</fullName>
    </submittedName>
</protein>
<dbReference type="EMBL" id="WJNH01000006">
    <property type="protein sequence ID" value="MRG86774.1"/>
    <property type="molecule type" value="Genomic_DNA"/>
</dbReference>
<name>A0A6G1X731_9BACI</name>
<sequence length="185" mass="21389">MSKNETQALFELITKFIHSLSEEQYRSLISGKGKIEFKENNQGDDKRIEKIKKSRTIREVERNCTGMLKKDIISVCESLKIDAKKRDTKKVLFQKIAAHFQIKDENEDDELIKVKETLQKFKSPEEAKEYLTNQQLLKTKKDIIHLAKLLDVYINPKHTKTMILNRIIESVIGSQLSAQAIRGGT</sequence>
<dbReference type="OrthoDB" id="2704725at2"/>
<organism evidence="1 2">
    <name type="scientific">Salinibacillus xinjiangensis</name>
    <dbReference type="NCBI Taxonomy" id="1229268"/>
    <lineage>
        <taxon>Bacteria</taxon>
        <taxon>Bacillati</taxon>
        <taxon>Bacillota</taxon>
        <taxon>Bacilli</taxon>
        <taxon>Bacillales</taxon>
        <taxon>Bacillaceae</taxon>
        <taxon>Salinibacillus</taxon>
    </lineage>
</organism>
<proteinExistence type="predicted"/>
<evidence type="ECO:0000313" key="2">
    <source>
        <dbReference type="Proteomes" id="UP000480185"/>
    </source>
</evidence>
<dbReference type="RefSeq" id="WP_153728684.1">
    <property type="nucleotide sequence ID" value="NZ_WJNH01000006.1"/>
</dbReference>
<comment type="caution">
    <text evidence="1">The sequence shown here is derived from an EMBL/GenBank/DDBJ whole genome shotgun (WGS) entry which is preliminary data.</text>
</comment>
<reference evidence="1 2" key="1">
    <citation type="submission" date="2019-11" db="EMBL/GenBank/DDBJ databases">
        <authorList>
            <person name="Li J."/>
        </authorList>
    </citation>
    <scope>NUCLEOTIDE SEQUENCE [LARGE SCALE GENOMIC DNA]</scope>
    <source>
        <strain evidence="1 2">J4</strain>
    </source>
</reference>
<accession>A0A6G1X731</accession>
<evidence type="ECO:0000313" key="1">
    <source>
        <dbReference type="EMBL" id="MRG86774.1"/>
    </source>
</evidence>
<gene>
    <name evidence="1" type="ORF">GH754_10685</name>
</gene>
<dbReference type="Proteomes" id="UP000480185">
    <property type="component" value="Unassembled WGS sequence"/>
</dbReference>
<dbReference type="AlphaFoldDB" id="A0A6G1X731"/>
<keyword evidence="2" id="KW-1185">Reference proteome</keyword>